<dbReference type="Gene3D" id="2.60.40.1120">
    <property type="entry name" value="Carboxypeptidase-like, regulatory domain"/>
    <property type="match status" value="1"/>
</dbReference>
<feature type="domain" description="OmpA-like" evidence="4">
    <location>
        <begin position="343"/>
        <end position="459"/>
    </location>
</feature>
<organism evidence="5 6">
    <name type="scientific">Dyadobacter sandarakinus</name>
    <dbReference type="NCBI Taxonomy" id="2747268"/>
    <lineage>
        <taxon>Bacteria</taxon>
        <taxon>Pseudomonadati</taxon>
        <taxon>Bacteroidota</taxon>
        <taxon>Cytophagia</taxon>
        <taxon>Cytophagales</taxon>
        <taxon>Spirosomataceae</taxon>
        <taxon>Dyadobacter</taxon>
    </lineage>
</organism>
<keyword evidence="3" id="KW-0732">Signal</keyword>
<dbReference type="Pfam" id="PF13385">
    <property type="entry name" value="Laminin_G_3"/>
    <property type="match status" value="1"/>
</dbReference>
<dbReference type="InterPro" id="IPR006665">
    <property type="entry name" value="OmpA-like"/>
</dbReference>
<evidence type="ECO:0000259" key="4">
    <source>
        <dbReference type="PROSITE" id="PS51123"/>
    </source>
</evidence>
<dbReference type="EMBL" id="CP056775">
    <property type="protein sequence ID" value="QRR03799.1"/>
    <property type="molecule type" value="Genomic_DNA"/>
</dbReference>
<dbReference type="SUPFAM" id="SSF49899">
    <property type="entry name" value="Concanavalin A-like lectins/glucanases"/>
    <property type="match status" value="1"/>
</dbReference>
<reference evidence="5 6" key="1">
    <citation type="submission" date="2020-06" db="EMBL/GenBank/DDBJ databases">
        <title>Dyadobacter sandarakinus sp. nov., isolated from the soil of the Arctic Yellow River Station.</title>
        <authorList>
            <person name="Zhang Y."/>
            <person name="Peng F."/>
        </authorList>
    </citation>
    <scope>NUCLEOTIDE SEQUENCE [LARGE SCALE GENOMIC DNA]</scope>
    <source>
        <strain evidence="5 6">Q3-56</strain>
    </source>
</reference>
<dbReference type="PROSITE" id="PS51123">
    <property type="entry name" value="OMPA_2"/>
    <property type="match status" value="1"/>
</dbReference>
<feature type="chain" id="PRO_5045147819" evidence="3">
    <location>
        <begin position="25"/>
        <end position="460"/>
    </location>
</feature>
<proteinExistence type="predicted"/>
<dbReference type="Pfam" id="PF13620">
    <property type="entry name" value="CarboxypepD_reg"/>
    <property type="match status" value="1"/>
</dbReference>
<protein>
    <submittedName>
        <fullName evidence="5">OmpA family protein</fullName>
    </submittedName>
</protein>
<name>A0ABX7ICF9_9BACT</name>
<accession>A0ABX7ICF9</accession>
<feature type="compositionally biased region" description="Low complexity" evidence="2">
    <location>
        <begin position="245"/>
        <end position="257"/>
    </location>
</feature>
<evidence type="ECO:0000256" key="1">
    <source>
        <dbReference type="PROSITE-ProRule" id="PRU00473"/>
    </source>
</evidence>
<evidence type="ECO:0000313" key="5">
    <source>
        <dbReference type="EMBL" id="QRR03799.1"/>
    </source>
</evidence>
<keyword evidence="6" id="KW-1185">Reference proteome</keyword>
<dbReference type="Gene3D" id="3.30.1330.60">
    <property type="entry name" value="OmpA-like domain"/>
    <property type="match status" value="1"/>
</dbReference>
<dbReference type="RefSeq" id="WP_204659991.1">
    <property type="nucleotide sequence ID" value="NZ_CP056775.1"/>
</dbReference>
<dbReference type="InterPro" id="IPR008969">
    <property type="entry name" value="CarboxyPept-like_regulatory"/>
</dbReference>
<evidence type="ECO:0000313" key="6">
    <source>
        <dbReference type="Proteomes" id="UP000612680"/>
    </source>
</evidence>
<dbReference type="SUPFAM" id="SSF103088">
    <property type="entry name" value="OmpA-like"/>
    <property type="match status" value="1"/>
</dbReference>
<dbReference type="CDD" id="cd07185">
    <property type="entry name" value="OmpA_C-like"/>
    <property type="match status" value="1"/>
</dbReference>
<dbReference type="SUPFAM" id="SSF49464">
    <property type="entry name" value="Carboxypeptidase regulatory domain-like"/>
    <property type="match status" value="1"/>
</dbReference>
<dbReference type="InterPro" id="IPR013320">
    <property type="entry name" value="ConA-like_dom_sf"/>
</dbReference>
<sequence length="460" mass="51720">MSNKIIGKLTTLFLIILCGSRVFAQQQWTYDFNNGFNPIESGGIALKPLGTPGQVVKEKIPGTEDLSRSTYVFEKNSGLQFNNAEAKGFLNKSFTVEIYFKLAELDSWKRVLDFKNRKSDYGSYIYDGKLNFYDFAIGGKAPVHADRYVHYVYSRDFETKIIKMYINGQSKLEFKDPGTEGMLDADQVLNFFQDDLIANHESSSGTIALIRLYDRVMTPVFIRRSYHTIAKSYGQKDTEDEEVASSKSAPGAGPAKKNLSHVTGRVYDGSNLRPVNGADVLVRKSANDSLVARTKTVDGIYEFELVPFESYRISAQADGFEPKSIPVKTTNRNQEVKSLISLSQESFTAPMVTFYFKQGTDELDGTEAELDSVVSYFQKRTDLRLILKGHTDNTGDFEKNIELSNMRVNALKNKLLQKGISAERIEGKGLGPAQPTRVNRSEALKKSNRRVEVWAEPVKR</sequence>
<dbReference type="InterPro" id="IPR036737">
    <property type="entry name" value="OmpA-like_sf"/>
</dbReference>
<dbReference type="PANTHER" id="PTHR30329:SF21">
    <property type="entry name" value="LIPOPROTEIN YIAD-RELATED"/>
    <property type="match status" value="1"/>
</dbReference>
<evidence type="ECO:0000256" key="3">
    <source>
        <dbReference type="SAM" id="SignalP"/>
    </source>
</evidence>
<feature type="region of interest" description="Disordered" evidence="2">
    <location>
        <begin position="237"/>
        <end position="260"/>
    </location>
</feature>
<feature type="signal peptide" evidence="3">
    <location>
        <begin position="1"/>
        <end position="24"/>
    </location>
</feature>
<dbReference type="PANTHER" id="PTHR30329">
    <property type="entry name" value="STATOR ELEMENT OF FLAGELLAR MOTOR COMPLEX"/>
    <property type="match status" value="1"/>
</dbReference>
<keyword evidence="1" id="KW-0472">Membrane</keyword>
<dbReference type="Proteomes" id="UP000612680">
    <property type="component" value="Chromosome"/>
</dbReference>
<dbReference type="Gene3D" id="2.60.120.200">
    <property type="match status" value="1"/>
</dbReference>
<gene>
    <name evidence="5" type="ORF">HWI92_24245</name>
</gene>
<dbReference type="Pfam" id="PF00691">
    <property type="entry name" value="OmpA"/>
    <property type="match status" value="1"/>
</dbReference>
<dbReference type="InterPro" id="IPR050330">
    <property type="entry name" value="Bact_OuterMem_StrucFunc"/>
</dbReference>
<evidence type="ECO:0000256" key="2">
    <source>
        <dbReference type="SAM" id="MobiDB-lite"/>
    </source>
</evidence>